<keyword evidence="1" id="KW-0132">Cell division</keyword>
<accession>D6YRP0</accession>
<reference evidence="1 2" key="1">
    <citation type="journal article" date="2010" name="PLoS ONE">
        <title>The Waddlia genome: a window into chlamydial biology.</title>
        <authorList>
            <person name="Bertelli C."/>
            <person name="Collyn F."/>
            <person name="Croxatto A."/>
            <person name="Ruckert C."/>
            <person name="Polkinghorne A."/>
            <person name="Kebbi-Beghdadi C."/>
            <person name="Goesmann A."/>
            <person name="Vaughan L."/>
            <person name="Greub G."/>
        </authorList>
    </citation>
    <scope>NUCLEOTIDE SEQUENCE [LARGE SCALE GENOMIC DNA]</scope>
    <source>
        <strain evidence="2">ATCC VR-1470 / WSU 86-1044</strain>
    </source>
</reference>
<proteinExistence type="predicted"/>
<keyword evidence="2" id="KW-1185">Reference proteome</keyword>
<dbReference type="GO" id="GO:0051301">
    <property type="term" value="P:cell division"/>
    <property type="evidence" value="ECO:0007669"/>
    <property type="project" value="UniProtKB-KW"/>
</dbReference>
<name>D6YRP0_WADCW</name>
<organism evidence="1 2">
    <name type="scientific">Waddlia chondrophila (strain ATCC VR-1470 / WSU 86-1044)</name>
    <dbReference type="NCBI Taxonomy" id="716544"/>
    <lineage>
        <taxon>Bacteria</taxon>
        <taxon>Pseudomonadati</taxon>
        <taxon>Chlamydiota</taxon>
        <taxon>Chlamydiia</taxon>
        <taxon>Parachlamydiales</taxon>
        <taxon>Waddliaceae</taxon>
        <taxon>Waddlia</taxon>
    </lineage>
</organism>
<dbReference type="KEGG" id="wch:wcw_1384"/>
<dbReference type="OrthoDB" id="21142at2"/>
<dbReference type="EMBL" id="CP001928">
    <property type="protein sequence ID" value="ADI38735.1"/>
    <property type="molecule type" value="Genomic_DNA"/>
</dbReference>
<dbReference type="Proteomes" id="UP000001505">
    <property type="component" value="Chromosome"/>
</dbReference>
<dbReference type="STRING" id="716544.wcw_1384"/>
<dbReference type="HOGENOM" id="CLU_1085662_0_0_0"/>
<dbReference type="RefSeq" id="WP_013182446.1">
    <property type="nucleotide sequence ID" value="NC_014225.1"/>
</dbReference>
<keyword evidence="1" id="KW-0131">Cell cycle</keyword>
<protein>
    <submittedName>
        <fullName evidence="1">Putative cell division protein FtsQ</fullName>
    </submittedName>
</protein>
<sequence>MKQPFKRALATVALITLFVSGGSGLAMLYFMHIKESQRADPAFSLRYLDQKGELPSHYVEEILGLSSDKPINIYEFNALDEKRKLLSHPLIKSAEVKKQIPDTCQVVYELHEPIALLSDWENAAIDRDGRLIPFHPFYQMEGLPSIIIGEIENPKWGNKLRLPRVHLAIRILKSIPLQDLEALDVSRVDLPSFGQKEIVMTLNDSILRLNPDNWKKGWRYFLEIQPLLNPGGKTVVDLRIPKIALVHFDIDSKKEF</sequence>
<evidence type="ECO:0000313" key="2">
    <source>
        <dbReference type="Proteomes" id="UP000001505"/>
    </source>
</evidence>
<dbReference type="AlphaFoldDB" id="D6YRP0"/>
<dbReference type="eggNOG" id="COG1589">
    <property type="taxonomic scope" value="Bacteria"/>
</dbReference>
<gene>
    <name evidence="1" type="primary">ftsQ</name>
    <name evidence="1" type="ordered locus">wcw_1384</name>
</gene>
<evidence type="ECO:0000313" key="1">
    <source>
        <dbReference type="EMBL" id="ADI38735.1"/>
    </source>
</evidence>